<gene>
    <name evidence="3" type="ORF">BN1804_00165</name>
</gene>
<dbReference type="RefSeq" id="WP_072062612.1">
    <property type="nucleotide sequence ID" value="NZ_CVRY01000001.1"/>
</dbReference>
<dbReference type="EMBL" id="CVRY01000001">
    <property type="protein sequence ID" value="CRL58994.1"/>
    <property type="molecule type" value="Genomic_DNA"/>
</dbReference>
<accession>A0A0G4Q014</accession>
<feature type="signal peptide" evidence="2">
    <location>
        <begin position="1"/>
        <end position="26"/>
    </location>
</feature>
<proteinExistence type="predicted"/>
<evidence type="ECO:0000256" key="1">
    <source>
        <dbReference type="SAM" id="MobiDB-lite"/>
    </source>
</evidence>
<feature type="region of interest" description="Disordered" evidence="1">
    <location>
        <begin position="26"/>
        <end position="55"/>
    </location>
</feature>
<dbReference type="Proteomes" id="UP000183920">
    <property type="component" value="Unassembled WGS sequence"/>
</dbReference>
<dbReference type="Gene3D" id="3.10.450.160">
    <property type="entry name" value="inner membrane protein cigr"/>
    <property type="match status" value="1"/>
</dbReference>
<dbReference type="NCBIfam" id="NF040487">
    <property type="entry name" value="T3SS_CigR_fam"/>
    <property type="match status" value="1"/>
</dbReference>
<sequence precursor="true">MRILSRVSNLLLIIIGLSVISASSYADPNNGHGRGQNKGYQGEKPNKWHNKSQNNHFDNETSFSISLSYNEARAIALNGGFTGYSSLPPGIAKNLVRGKPLPPGIAKKMVPEKMLNQLPYYPGYEWRIVGNDLVLIALSTAIVTSIINNVFD</sequence>
<keyword evidence="2" id="KW-0732">Signal</keyword>
<organism evidence="3 4">
    <name type="scientific">Proteus penneri</name>
    <dbReference type="NCBI Taxonomy" id="102862"/>
    <lineage>
        <taxon>Bacteria</taxon>
        <taxon>Pseudomonadati</taxon>
        <taxon>Pseudomonadota</taxon>
        <taxon>Gammaproteobacteria</taxon>
        <taxon>Enterobacterales</taxon>
        <taxon>Morganellaceae</taxon>
        <taxon>Proteus</taxon>
    </lineage>
</organism>
<evidence type="ECO:0008006" key="5">
    <source>
        <dbReference type="Google" id="ProtNLM"/>
    </source>
</evidence>
<name>A0A0G4Q014_9GAMM</name>
<dbReference type="AlphaFoldDB" id="A0A0G4Q014"/>
<evidence type="ECO:0000313" key="3">
    <source>
        <dbReference type="EMBL" id="CRL58994.1"/>
    </source>
</evidence>
<protein>
    <recommendedName>
        <fullName evidence="5">Inner membrane protein</fullName>
    </recommendedName>
</protein>
<evidence type="ECO:0000256" key="2">
    <source>
        <dbReference type="SAM" id="SignalP"/>
    </source>
</evidence>
<feature type="chain" id="PRO_5005195869" description="Inner membrane protein" evidence="2">
    <location>
        <begin position="27"/>
        <end position="152"/>
    </location>
</feature>
<reference evidence="4" key="1">
    <citation type="submission" date="2015-06" db="EMBL/GenBank/DDBJ databases">
        <authorList>
            <person name="Urmite Genomes"/>
        </authorList>
    </citation>
    <scope>NUCLEOTIDE SEQUENCE [LARGE SCALE GENOMIC DNA]</scope>
    <source>
        <strain evidence="4">CSUR P1867</strain>
    </source>
</reference>
<evidence type="ECO:0000313" key="4">
    <source>
        <dbReference type="Proteomes" id="UP000183920"/>
    </source>
</evidence>